<dbReference type="InterPro" id="IPR024628">
    <property type="entry name" value="Sulfotransferase_Stf0_dom"/>
</dbReference>
<evidence type="ECO:0000259" key="1">
    <source>
        <dbReference type="Pfam" id="PF09037"/>
    </source>
</evidence>
<sequence>MAHFKSYVICTSPRSGSTLLCKMLSNTRIAGVPGSHFHEPSLSKWLSDYDLDPDDYSSQQETLNAVFASAIERGKGESDVFGLRLQRHSFAFFMRQLGVLFPEIAFEKERLSSAFGTTLFIHLTRENKLDQAISYVKAMQTGLWHAAPDGTELERLSEPKEPNYNAQAISKMLSDFVVMDSDWKTWFDTQKIEPLKITYEDLSHDPQAALARVLGRLGLGFEPTRTGDDLPVAKLADATNKDWSDRYISEMSELGT</sequence>
<dbReference type="AlphaFoldDB" id="A0A6A4RHN3"/>
<feature type="domain" description="Sulphotransferase Stf0" evidence="1">
    <location>
        <begin position="6"/>
        <end position="248"/>
    </location>
</feature>
<evidence type="ECO:0000313" key="2">
    <source>
        <dbReference type="EMBL" id="KAE9629705.1"/>
    </source>
</evidence>
<evidence type="ECO:0000313" key="3">
    <source>
        <dbReference type="Proteomes" id="UP000441586"/>
    </source>
</evidence>
<proteinExistence type="predicted"/>
<dbReference type="PIRSF" id="PIRSF021497">
    <property type="entry name" value="Sulphotransferase_Stf0"/>
    <property type="match status" value="1"/>
</dbReference>
<name>A0A6A4RHN3_9RHOB</name>
<dbReference type="Proteomes" id="UP000441586">
    <property type="component" value="Unassembled WGS sequence"/>
</dbReference>
<dbReference type="InterPro" id="IPR015124">
    <property type="entry name" value="Stf0"/>
</dbReference>
<dbReference type="Gene3D" id="3.40.50.300">
    <property type="entry name" value="P-loop containing nucleotide triphosphate hydrolases"/>
    <property type="match status" value="1"/>
</dbReference>
<dbReference type="RefSeq" id="WP_158979770.1">
    <property type="nucleotide sequence ID" value="NZ_WSFO01000006.1"/>
</dbReference>
<reference evidence="2 3" key="1">
    <citation type="submission" date="2019-12" db="EMBL/GenBank/DDBJ databases">
        <authorList>
            <person name="Zhang Y.-J."/>
        </authorList>
    </citation>
    <scope>NUCLEOTIDE SEQUENCE [LARGE SCALE GENOMIC DNA]</scope>
    <source>
        <strain evidence="2 3">H18S-6</strain>
    </source>
</reference>
<dbReference type="EMBL" id="WSFO01000006">
    <property type="protein sequence ID" value="KAE9629705.1"/>
    <property type="molecule type" value="Genomic_DNA"/>
</dbReference>
<dbReference type="SUPFAM" id="SSF52540">
    <property type="entry name" value="P-loop containing nucleoside triphosphate hydrolases"/>
    <property type="match status" value="1"/>
</dbReference>
<gene>
    <name evidence="2" type="ORF">GP644_11885</name>
</gene>
<keyword evidence="2" id="KW-0808">Transferase</keyword>
<dbReference type="InterPro" id="IPR027417">
    <property type="entry name" value="P-loop_NTPase"/>
</dbReference>
<dbReference type="Pfam" id="PF09037">
    <property type="entry name" value="Sulphotransf"/>
    <property type="match status" value="1"/>
</dbReference>
<accession>A0A6A4RHN3</accession>
<comment type="caution">
    <text evidence="2">The sequence shown here is derived from an EMBL/GenBank/DDBJ whole genome shotgun (WGS) entry which is preliminary data.</text>
</comment>
<protein>
    <submittedName>
        <fullName evidence="2">Sulfotransferase</fullName>
    </submittedName>
</protein>
<organism evidence="2 3">
    <name type="scientific">Parasedimentitalea maritima</name>
    <dbReference type="NCBI Taxonomy" id="2578117"/>
    <lineage>
        <taxon>Bacteria</taxon>
        <taxon>Pseudomonadati</taxon>
        <taxon>Pseudomonadota</taxon>
        <taxon>Alphaproteobacteria</taxon>
        <taxon>Rhodobacterales</taxon>
        <taxon>Paracoccaceae</taxon>
        <taxon>Parasedimentitalea</taxon>
    </lineage>
</organism>
<dbReference type="GO" id="GO:0016740">
    <property type="term" value="F:transferase activity"/>
    <property type="evidence" value="ECO:0007669"/>
    <property type="project" value="UniProtKB-KW"/>
</dbReference>